<dbReference type="CDD" id="cd04301">
    <property type="entry name" value="NAT_SF"/>
    <property type="match status" value="1"/>
</dbReference>
<evidence type="ECO:0000313" key="4">
    <source>
        <dbReference type="EMBL" id="QFQ13331.1"/>
    </source>
</evidence>
<dbReference type="InterPro" id="IPR051016">
    <property type="entry name" value="Diverse_Substrate_AcTransf"/>
</dbReference>
<keyword evidence="1 4" id="KW-0808">Transferase</keyword>
<sequence length="165" mass="18932">MKQRQKGYNIRFACDADIPRIHHLLTQVNAVHAKGRPDLFKMGERKYTDDELKGIFRNTETPVIVCTDADDSVAGYAFCIFERHEDSHVLQPVTTLYIDDICVDETLRGQHIGKRIYEAVLAFAKEQHCYNVTLNVWTCNPTAMKFYESLGLVPQKVGMEHIIET</sequence>
<dbReference type="KEGG" id="alq:C7Y71_010090"/>
<evidence type="ECO:0000313" key="5">
    <source>
        <dbReference type="Proteomes" id="UP000249375"/>
    </source>
</evidence>
<dbReference type="GO" id="GO:0008080">
    <property type="term" value="F:N-acetyltransferase activity"/>
    <property type="evidence" value="ECO:0007669"/>
    <property type="project" value="UniProtKB-ARBA"/>
</dbReference>
<gene>
    <name evidence="4" type="ORF">C7Y71_010090</name>
</gene>
<protein>
    <submittedName>
        <fullName evidence="4">GNAT family N-acetyltransferase</fullName>
    </submittedName>
</protein>
<reference evidence="4 5" key="1">
    <citation type="submission" date="2018-11" db="EMBL/GenBank/DDBJ databases">
        <authorList>
            <person name="Na S.W."/>
            <person name="Baik M."/>
        </authorList>
    </citation>
    <scope>NUCLEOTIDE SEQUENCE [LARGE SCALE GENOMIC DNA]</scope>
    <source>
        <strain evidence="4 5">E39</strain>
    </source>
</reference>
<evidence type="ECO:0000259" key="3">
    <source>
        <dbReference type="PROSITE" id="PS51186"/>
    </source>
</evidence>
<dbReference type="PANTHER" id="PTHR10545">
    <property type="entry name" value="DIAMINE N-ACETYLTRANSFERASE"/>
    <property type="match status" value="1"/>
</dbReference>
<keyword evidence="5" id="KW-1185">Reference proteome</keyword>
<evidence type="ECO:0000256" key="2">
    <source>
        <dbReference type="ARBA" id="ARBA00023315"/>
    </source>
</evidence>
<name>A0A5P8E8L1_9BACT</name>
<dbReference type="AlphaFoldDB" id="A0A5P8E8L1"/>
<feature type="domain" description="N-acetyltransferase" evidence="3">
    <location>
        <begin position="16"/>
        <end position="165"/>
    </location>
</feature>
<proteinExistence type="predicted"/>
<dbReference type="Pfam" id="PF00583">
    <property type="entry name" value="Acetyltransf_1"/>
    <property type="match status" value="1"/>
</dbReference>
<organism evidence="4 5">
    <name type="scientific">Pseudoprevotella muciniphila</name>
    <dbReference type="NCBI Taxonomy" id="2133944"/>
    <lineage>
        <taxon>Bacteria</taxon>
        <taxon>Pseudomonadati</taxon>
        <taxon>Bacteroidota</taxon>
        <taxon>Bacteroidia</taxon>
        <taxon>Bacteroidales</taxon>
        <taxon>Prevotellaceae</taxon>
        <taxon>Pseudoprevotella</taxon>
    </lineage>
</organism>
<dbReference type="SUPFAM" id="SSF55729">
    <property type="entry name" value="Acyl-CoA N-acyltransferases (Nat)"/>
    <property type="match status" value="1"/>
</dbReference>
<dbReference type="PROSITE" id="PS51186">
    <property type="entry name" value="GNAT"/>
    <property type="match status" value="1"/>
</dbReference>
<dbReference type="RefSeq" id="WP_111897561.1">
    <property type="nucleotide sequence ID" value="NZ_CP033459.1"/>
</dbReference>
<dbReference type="OrthoDB" id="9805924at2"/>
<dbReference type="InterPro" id="IPR016181">
    <property type="entry name" value="Acyl_CoA_acyltransferase"/>
</dbReference>
<accession>A0A5P8E8L1</accession>
<dbReference type="PANTHER" id="PTHR10545:SF29">
    <property type="entry name" value="GH14572P-RELATED"/>
    <property type="match status" value="1"/>
</dbReference>
<dbReference type="InterPro" id="IPR000182">
    <property type="entry name" value="GNAT_dom"/>
</dbReference>
<evidence type="ECO:0000256" key="1">
    <source>
        <dbReference type="ARBA" id="ARBA00022679"/>
    </source>
</evidence>
<keyword evidence="2" id="KW-0012">Acyltransferase</keyword>
<dbReference type="Gene3D" id="3.40.630.30">
    <property type="match status" value="1"/>
</dbReference>
<dbReference type="Proteomes" id="UP000249375">
    <property type="component" value="Chromosome"/>
</dbReference>
<dbReference type="EMBL" id="CP033459">
    <property type="protein sequence ID" value="QFQ13331.1"/>
    <property type="molecule type" value="Genomic_DNA"/>
</dbReference>